<sequence length="76" mass="8827">MHDMLNLFHRPYQLHFLAGIRRRALDLLYGMCDISNAKDIVEELLQYLSSADFAMREELSLKAAILAEKFAPDLSW</sequence>
<comment type="subcellular location">
    <subcellularLocation>
        <location evidence="1">Endomembrane system</location>
    </subcellularLocation>
</comment>
<evidence type="ECO:0000256" key="1">
    <source>
        <dbReference type="ARBA" id="ARBA00004308"/>
    </source>
</evidence>
<evidence type="ECO:0000256" key="4">
    <source>
        <dbReference type="ARBA" id="ARBA00023136"/>
    </source>
</evidence>
<dbReference type="Pfam" id="PF01602">
    <property type="entry name" value="Adaptin_N"/>
    <property type="match status" value="1"/>
</dbReference>
<dbReference type="PANTHER" id="PTHR22780">
    <property type="entry name" value="ADAPTIN, ALPHA/GAMMA/EPSILON"/>
    <property type="match status" value="1"/>
</dbReference>
<organism evidence="6 8">
    <name type="scientific">Vitis vinifera</name>
    <name type="common">Grape</name>
    <dbReference type="NCBI Taxonomy" id="29760"/>
    <lineage>
        <taxon>Eukaryota</taxon>
        <taxon>Viridiplantae</taxon>
        <taxon>Streptophyta</taxon>
        <taxon>Embryophyta</taxon>
        <taxon>Tracheophyta</taxon>
        <taxon>Spermatophyta</taxon>
        <taxon>Magnoliopsida</taxon>
        <taxon>eudicotyledons</taxon>
        <taxon>Gunneridae</taxon>
        <taxon>Pentapetalae</taxon>
        <taxon>rosids</taxon>
        <taxon>Vitales</taxon>
        <taxon>Vitaceae</taxon>
        <taxon>Viteae</taxon>
        <taxon>Vitis</taxon>
    </lineage>
</organism>
<dbReference type="EMBL" id="QGNW01001128">
    <property type="protein sequence ID" value="RVW54321.1"/>
    <property type="molecule type" value="Genomic_DNA"/>
</dbReference>
<evidence type="ECO:0000256" key="2">
    <source>
        <dbReference type="ARBA" id="ARBA00022448"/>
    </source>
</evidence>
<dbReference type="InterPro" id="IPR011989">
    <property type="entry name" value="ARM-like"/>
</dbReference>
<accession>A0A438F2X6</accession>
<name>A0A438F2X6_VITVI</name>
<keyword evidence="3" id="KW-0653">Protein transport</keyword>
<dbReference type="GO" id="GO:0006886">
    <property type="term" value="P:intracellular protein transport"/>
    <property type="evidence" value="ECO:0007669"/>
    <property type="project" value="InterPro"/>
</dbReference>
<keyword evidence="4" id="KW-0472">Membrane</keyword>
<evidence type="ECO:0000313" key="7">
    <source>
        <dbReference type="EMBL" id="RVX20294.1"/>
    </source>
</evidence>
<keyword evidence="2" id="KW-0813">Transport</keyword>
<dbReference type="SUPFAM" id="SSF48371">
    <property type="entry name" value="ARM repeat"/>
    <property type="match status" value="1"/>
</dbReference>
<evidence type="ECO:0000313" key="6">
    <source>
        <dbReference type="EMBL" id="RVW54321.1"/>
    </source>
</evidence>
<evidence type="ECO:0000259" key="5">
    <source>
        <dbReference type="Pfam" id="PF01602"/>
    </source>
</evidence>
<dbReference type="Gene3D" id="1.25.10.10">
    <property type="entry name" value="Leucine-rich Repeat Variant"/>
    <property type="match status" value="1"/>
</dbReference>
<dbReference type="GO" id="GO:0016192">
    <property type="term" value="P:vesicle-mediated transport"/>
    <property type="evidence" value="ECO:0007669"/>
    <property type="project" value="InterPro"/>
</dbReference>
<dbReference type="AlphaFoldDB" id="A0A438F2X6"/>
<dbReference type="InterPro" id="IPR050840">
    <property type="entry name" value="Adaptor_Complx_Large_Subunit"/>
</dbReference>
<evidence type="ECO:0000256" key="3">
    <source>
        <dbReference type="ARBA" id="ARBA00022927"/>
    </source>
</evidence>
<dbReference type="GO" id="GO:0012505">
    <property type="term" value="C:endomembrane system"/>
    <property type="evidence" value="ECO:0007669"/>
    <property type="project" value="UniProtKB-SubCell"/>
</dbReference>
<dbReference type="EMBL" id="QGNW01000007">
    <property type="protein sequence ID" value="RVX20294.1"/>
    <property type="molecule type" value="Genomic_DNA"/>
</dbReference>
<dbReference type="OrthoDB" id="413467at2759"/>
<gene>
    <name evidence="6" type="primary">ALPHAC-AD_0</name>
    <name evidence="7" type="synonym">ALPHAC-AD_2</name>
    <name evidence="7" type="ORF">CK203_004801</name>
    <name evidence="6" type="ORF">CK203_068368</name>
</gene>
<protein>
    <submittedName>
        <fullName evidence="6">AP-2 complex subunit alpha-2</fullName>
    </submittedName>
</protein>
<dbReference type="GO" id="GO:0030117">
    <property type="term" value="C:membrane coat"/>
    <property type="evidence" value="ECO:0007669"/>
    <property type="project" value="InterPro"/>
</dbReference>
<dbReference type="Proteomes" id="UP000288805">
    <property type="component" value="Unassembled WGS sequence"/>
</dbReference>
<evidence type="ECO:0000313" key="8">
    <source>
        <dbReference type="Proteomes" id="UP000288805"/>
    </source>
</evidence>
<reference evidence="6 8" key="1">
    <citation type="journal article" date="2018" name="PLoS Genet.">
        <title>Population sequencing reveals clonal diversity and ancestral inbreeding in the grapevine cultivar Chardonnay.</title>
        <authorList>
            <person name="Roach M.J."/>
            <person name="Johnson D.L."/>
            <person name="Bohlmann J."/>
            <person name="van Vuuren H.J."/>
            <person name="Jones S.J."/>
            <person name="Pretorius I.S."/>
            <person name="Schmidt S.A."/>
            <person name="Borneman A.R."/>
        </authorList>
    </citation>
    <scope>NUCLEOTIDE SEQUENCE [LARGE SCALE GENOMIC DNA]</scope>
    <source>
        <strain evidence="8">cv. Chardonnay</strain>
        <strain evidence="6">I10V1</strain>
        <tissue evidence="6">Leaf</tissue>
    </source>
</reference>
<feature type="domain" description="Clathrin/coatomer adaptor adaptin-like N-terminal" evidence="5">
    <location>
        <begin position="9"/>
        <end position="76"/>
    </location>
</feature>
<dbReference type="InterPro" id="IPR016024">
    <property type="entry name" value="ARM-type_fold"/>
</dbReference>
<comment type="caution">
    <text evidence="6">The sequence shown here is derived from an EMBL/GenBank/DDBJ whole genome shotgun (WGS) entry which is preliminary data.</text>
</comment>
<dbReference type="InterPro" id="IPR002553">
    <property type="entry name" value="Clathrin/coatomer_adapt-like_N"/>
</dbReference>
<proteinExistence type="predicted"/>